<sequence length="118" mass="13527">MAFDTSILDRALAERRAEWERRRVAMLARVLAVLEEVAPAFGVRRAYVFGSLAQPGRYHERSDVDIAVEWPRGQVGFFDLAGDVSRRIGQDIDILPLDKISYADKIRREGILWEWNAP</sequence>
<dbReference type="CDD" id="cd05403">
    <property type="entry name" value="NT_KNTase_like"/>
    <property type="match status" value="1"/>
</dbReference>
<dbReference type="KEGG" id="pbf:CFX0092_B0367"/>
<reference evidence="2" key="1">
    <citation type="submission" date="2016-01" db="EMBL/GenBank/DDBJ databases">
        <authorList>
            <person name="Mcilroy J.S."/>
            <person name="Karst M S."/>
            <person name="Albertsen M."/>
        </authorList>
    </citation>
    <scope>NUCLEOTIDE SEQUENCE</scope>
    <source>
        <strain evidence="2">Cfx-K</strain>
    </source>
</reference>
<dbReference type="AlphaFoldDB" id="A0A160T682"/>
<evidence type="ECO:0000313" key="2">
    <source>
        <dbReference type="EMBL" id="CUS05901.1"/>
    </source>
</evidence>
<name>A0A160T682_9CHLR</name>
<accession>A0A160T682</accession>
<dbReference type="OrthoDB" id="531703at2"/>
<evidence type="ECO:0000259" key="1">
    <source>
        <dbReference type="Pfam" id="PF18765"/>
    </source>
</evidence>
<dbReference type="InterPro" id="IPR041633">
    <property type="entry name" value="Polbeta"/>
</dbReference>
<dbReference type="Gene3D" id="3.30.460.10">
    <property type="entry name" value="Beta Polymerase, domain 2"/>
    <property type="match status" value="1"/>
</dbReference>
<keyword evidence="3" id="KW-1185">Reference proteome</keyword>
<dbReference type="EMBL" id="LN890656">
    <property type="protein sequence ID" value="CUS05901.1"/>
    <property type="molecule type" value="Genomic_DNA"/>
</dbReference>
<dbReference type="GO" id="GO:0016740">
    <property type="term" value="F:transferase activity"/>
    <property type="evidence" value="ECO:0007669"/>
    <property type="project" value="UniProtKB-KW"/>
</dbReference>
<dbReference type="RefSeq" id="WP_095045251.1">
    <property type="nucleotide sequence ID" value="NZ_LN890656.1"/>
</dbReference>
<dbReference type="Pfam" id="PF18765">
    <property type="entry name" value="Polbeta"/>
    <property type="match status" value="1"/>
</dbReference>
<organism evidence="2 3">
    <name type="scientific">Candidatus Promineifilum breve</name>
    <dbReference type="NCBI Taxonomy" id="1806508"/>
    <lineage>
        <taxon>Bacteria</taxon>
        <taxon>Bacillati</taxon>
        <taxon>Chloroflexota</taxon>
        <taxon>Ardenticatenia</taxon>
        <taxon>Candidatus Promineifilales</taxon>
        <taxon>Candidatus Promineifilaceae</taxon>
        <taxon>Candidatus Promineifilum</taxon>
    </lineage>
</organism>
<proteinExistence type="predicted"/>
<evidence type="ECO:0000313" key="3">
    <source>
        <dbReference type="Proteomes" id="UP000215027"/>
    </source>
</evidence>
<dbReference type="Proteomes" id="UP000215027">
    <property type="component" value="Chromosome II"/>
</dbReference>
<dbReference type="InterPro" id="IPR043519">
    <property type="entry name" value="NT_sf"/>
</dbReference>
<dbReference type="SUPFAM" id="SSF81301">
    <property type="entry name" value="Nucleotidyltransferase"/>
    <property type="match status" value="1"/>
</dbReference>
<feature type="domain" description="Polymerase beta nucleotidyltransferase" evidence="1">
    <location>
        <begin position="42"/>
        <end position="110"/>
    </location>
</feature>
<protein>
    <submittedName>
        <fullName evidence="2">Nucleotidyltransferase</fullName>
    </submittedName>
</protein>
<gene>
    <name evidence="2" type="ORF">CFX0092_B0367</name>
</gene>